<dbReference type="AlphaFoldDB" id="A0A8H7PJI1"/>
<dbReference type="InterPro" id="IPR001155">
    <property type="entry name" value="OxRdtase_FMN_N"/>
</dbReference>
<comment type="caution">
    <text evidence="2">The sequence shown here is derived from an EMBL/GenBank/DDBJ whole genome shotgun (WGS) entry which is preliminary data.</text>
</comment>
<evidence type="ECO:0000313" key="3">
    <source>
        <dbReference type="Proteomes" id="UP000612746"/>
    </source>
</evidence>
<keyword evidence="3" id="KW-1185">Reference proteome</keyword>
<reference evidence="2" key="1">
    <citation type="submission" date="2020-12" db="EMBL/GenBank/DDBJ databases">
        <title>Metabolic potential, ecology and presence of endohyphal bacteria is reflected in genomic diversity of Mucoromycotina.</title>
        <authorList>
            <person name="Muszewska A."/>
            <person name="Okrasinska A."/>
            <person name="Steczkiewicz K."/>
            <person name="Drgas O."/>
            <person name="Orlowska M."/>
            <person name="Perlinska-Lenart U."/>
            <person name="Aleksandrzak-Piekarczyk T."/>
            <person name="Szatraj K."/>
            <person name="Zielenkiewicz U."/>
            <person name="Pilsyk S."/>
            <person name="Malc E."/>
            <person name="Mieczkowski P."/>
            <person name="Kruszewska J.S."/>
            <person name="Biernat P."/>
            <person name="Pawlowska J."/>
        </authorList>
    </citation>
    <scope>NUCLEOTIDE SEQUENCE</scope>
    <source>
        <strain evidence="2">WA0000051536</strain>
    </source>
</reference>
<dbReference type="SUPFAM" id="SSF51395">
    <property type="entry name" value="FMN-linked oxidoreductases"/>
    <property type="match status" value="1"/>
</dbReference>
<dbReference type="OrthoDB" id="1915828at2759"/>
<dbReference type="InterPro" id="IPR013785">
    <property type="entry name" value="Aldolase_TIM"/>
</dbReference>
<dbReference type="PANTHER" id="PTHR22893">
    <property type="entry name" value="NADH OXIDOREDUCTASE-RELATED"/>
    <property type="match status" value="1"/>
</dbReference>
<dbReference type="Gene3D" id="3.20.20.70">
    <property type="entry name" value="Aldolase class I"/>
    <property type="match status" value="1"/>
</dbReference>
<dbReference type="Proteomes" id="UP000612746">
    <property type="component" value="Unassembled WGS sequence"/>
</dbReference>
<dbReference type="GO" id="GO:0003959">
    <property type="term" value="F:NADPH dehydrogenase activity"/>
    <property type="evidence" value="ECO:0007669"/>
    <property type="project" value="TreeGrafter"/>
</dbReference>
<dbReference type="Pfam" id="PF00724">
    <property type="entry name" value="Oxidored_FMN"/>
    <property type="match status" value="1"/>
</dbReference>
<accession>A0A8H7PJI1</accession>
<dbReference type="EMBL" id="JAEPRA010000016">
    <property type="protein sequence ID" value="KAG2174679.1"/>
    <property type="molecule type" value="Genomic_DNA"/>
</dbReference>
<dbReference type="GO" id="GO:0010181">
    <property type="term" value="F:FMN binding"/>
    <property type="evidence" value="ECO:0007669"/>
    <property type="project" value="InterPro"/>
</dbReference>
<evidence type="ECO:0000259" key="1">
    <source>
        <dbReference type="Pfam" id="PF00724"/>
    </source>
</evidence>
<proteinExistence type="predicted"/>
<organism evidence="2 3">
    <name type="scientific">Umbelopsis vinacea</name>
    <dbReference type="NCBI Taxonomy" id="44442"/>
    <lineage>
        <taxon>Eukaryota</taxon>
        <taxon>Fungi</taxon>
        <taxon>Fungi incertae sedis</taxon>
        <taxon>Mucoromycota</taxon>
        <taxon>Mucoromycotina</taxon>
        <taxon>Umbelopsidomycetes</taxon>
        <taxon>Umbelopsidales</taxon>
        <taxon>Umbelopsidaceae</taxon>
        <taxon>Umbelopsis</taxon>
    </lineage>
</organism>
<feature type="domain" description="NADH:flavin oxidoreductase/NADH oxidase N-terminal" evidence="1">
    <location>
        <begin position="14"/>
        <end position="81"/>
    </location>
</feature>
<sequence length="109" mass="11946">MTTPKLFSPTPDENAMEASFDGIEVQATNGYVIDQSNNCSLRIEICGGCIESRNCLALEVVSAIEQTVGPERIVIGLSPWRASQEYGRRHAIGKPRHDVVVLPNHLKTP</sequence>
<evidence type="ECO:0000313" key="2">
    <source>
        <dbReference type="EMBL" id="KAG2174679.1"/>
    </source>
</evidence>
<dbReference type="InterPro" id="IPR045247">
    <property type="entry name" value="Oye-like"/>
</dbReference>
<gene>
    <name evidence="2" type="ORF">INT44_006943</name>
</gene>
<dbReference type="PANTHER" id="PTHR22893:SF91">
    <property type="entry name" value="NADPH DEHYDROGENASE 2-RELATED"/>
    <property type="match status" value="1"/>
</dbReference>
<protein>
    <recommendedName>
        <fullName evidence="1">NADH:flavin oxidoreductase/NADH oxidase N-terminal domain-containing protein</fullName>
    </recommendedName>
</protein>
<name>A0A8H7PJI1_9FUNG</name>